<evidence type="ECO:0000256" key="4">
    <source>
        <dbReference type="ARBA" id="ARBA00022984"/>
    </source>
</evidence>
<evidence type="ECO:0000256" key="7">
    <source>
        <dbReference type="SAM" id="MobiDB-lite"/>
    </source>
</evidence>
<dbReference type="GO" id="GO:0071972">
    <property type="term" value="F:peptidoglycan L,D-transpeptidase activity"/>
    <property type="evidence" value="ECO:0007669"/>
    <property type="project" value="TreeGrafter"/>
</dbReference>
<dbReference type="GO" id="GO:0008360">
    <property type="term" value="P:regulation of cell shape"/>
    <property type="evidence" value="ECO:0007669"/>
    <property type="project" value="UniProtKB-UniRule"/>
</dbReference>
<keyword evidence="5 6" id="KW-0961">Cell wall biogenesis/degradation</keyword>
<dbReference type="CDD" id="cd16913">
    <property type="entry name" value="YkuD_like"/>
    <property type="match status" value="1"/>
</dbReference>
<dbReference type="PANTHER" id="PTHR30582:SF33">
    <property type="entry name" value="EXPORTED PROTEIN"/>
    <property type="match status" value="1"/>
</dbReference>
<comment type="caution">
    <text evidence="9">The sequence shown here is derived from an EMBL/GenBank/DDBJ whole genome shotgun (WGS) entry which is preliminary data.</text>
</comment>
<evidence type="ECO:0000313" key="10">
    <source>
        <dbReference type="Proteomes" id="UP000657385"/>
    </source>
</evidence>
<feature type="compositionally biased region" description="Low complexity" evidence="7">
    <location>
        <begin position="38"/>
        <end position="61"/>
    </location>
</feature>
<dbReference type="GO" id="GO:0005576">
    <property type="term" value="C:extracellular region"/>
    <property type="evidence" value="ECO:0007669"/>
    <property type="project" value="TreeGrafter"/>
</dbReference>
<comment type="pathway">
    <text evidence="1 6">Cell wall biogenesis; peptidoglycan biosynthesis.</text>
</comment>
<keyword evidence="4 6" id="KW-0573">Peptidoglycan synthesis</keyword>
<evidence type="ECO:0000259" key="8">
    <source>
        <dbReference type="PROSITE" id="PS52029"/>
    </source>
</evidence>
<evidence type="ECO:0000256" key="1">
    <source>
        <dbReference type="ARBA" id="ARBA00004752"/>
    </source>
</evidence>
<gene>
    <name evidence="9" type="ORF">I2501_07480</name>
</gene>
<dbReference type="PANTHER" id="PTHR30582">
    <property type="entry name" value="L,D-TRANSPEPTIDASE"/>
    <property type="match status" value="1"/>
</dbReference>
<dbReference type="SUPFAM" id="SSF141523">
    <property type="entry name" value="L,D-transpeptidase catalytic domain-like"/>
    <property type="match status" value="1"/>
</dbReference>
<keyword evidence="10" id="KW-1185">Reference proteome</keyword>
<feature type="active site" description="Proton donor/acceptor" evidence="6">
    <location>
        <position position="142"/>
    </location>
</feature>
<reference evidence="9" key="1">
    <citation type="submission" date="2020-11" db="EMBL/GenBank/DDBJ databases">
        <title>Isolation and identification of active actinomycetes.</title>
        <authorList>
            <person name="Yu B."/>
        </authorList>
    </citation>
    <scope>NUCLEOTIDE SEQUENCE</scope>
    <source>
        <strain evidence="9">NEAU-YB345</strain>
    </source>
</reference>
<evidence type="ECO:0000256" key="6">
    <source>
        <dbReference type="PROSITE-ProRule" id="PRU01373"/>
    </source>
</evidence>
<keyword evidence="2" id="KW-0808">Transferase</keyword>
<evidence type="ECO:0000313" key="9">
    <source>
        <dbReference type="EMBL" id="MBF9067879.1"/>
    </source>
</evidence>
<dbReference type="Pfam" id="PF03734">
    <property type="entry name" value="YkuD"/>
    <property type="match status" value="1"/>
</dbReference>
<feature type="domain" description="L,D-TPase catalytic" evidence="8">
    <location>
        <begin position="71"/>
        <end position="181"/>
    </location>
</feature>
<dbReference type="PROSITE" id="PS52029">
    <property type="entry name" value="LD_TPASE"/>
    <property type="match status" value="1"/>
</dbReference>
<dbReference type="AlphaFoldDB" id="A0A931FEX2"/>
<protein>
    <submittedName>
        <fullName evidence="9">L,D-transpeptidase</fullName>
    </submittedName>
</protein>
<dbReference type="GO" id="GO:0071555">
    <property type="term" value="P:cell wall organization"/>
    <property type="evidence" value="ECO:0007669"/>
    <property type="project" value="UniProtKB-UniRule"/>
</dbReference>
<dbReference type="InterPro" id="IPR038063">
    <property type="entry name" value="Transpep_catalytic_dom"/>
</dbReference>
<evidence type="ECO:0000256" key="5">
    <source>
        <dbReference type="ARBA" id="ARBA00023316"/>
    </source>
</evidence>
<feature type="region of interest" description="Disordered" evidence="7">
    <location>
        <begin position="38"/>
        <end position="66"/>
    </location>
</feature>
<dbReference type="GO" id="GO:0016740">
    <property type="term" value="F:transferase activity"/>
    <property type="evidence" value="ECO:0007669"/>
    <property type="project" value="UniProtKB-KW"/>
</dbReference>
<evidence type="ECO:0000256" key="3">
    <source>
        <dbReference type="ARBA" id="ARBA00022960"/>
    </source>
</evidence>
<accession>A0A931FEX2</accession>
<dbReference type="EMBL" id="JADPRT010000003">
    <property type="protein sequence ID" value="MBF9067879.1"/>
    <property type="molecule type" value="Genomic_DNA"/>
</dbReference>
<dbReference type="InterPro" id="IPR050979">
    <property type="entry name" value="LD-transpeptidase"/>
</dbReference>
<dbReference type="InterPro" id="IPR005490">
    <property type="entry name" value="LD_TPept_cat_dom"/>
</dbReference>
<dbReference type="GO" id="GO:0018104">
    <property type="term" value="P:peptidoglycan-protein cross-linking"/>
    <property type="evidence" value="ECO:0007669"/>
    <property type="project" value="TreeGrafter"/>
</dbReference>
<dbReference type="Proteomes" id="UP000657385">
    <property type="component" value="Unassembled WGS sequence"/>
</dbReference>
<keyword evidence="3 6" id="KW-0133">Cell shape</keyword>
<evidence type="ECO:0000256" key="2">
    <source>
        <dbReference type="ARBA" id="ARBA00022679"/>
    </source>
</evidence>
<name>A0A931FEX2_9ACTN</name>
<organism evidence="9 10">
    <name type="scientific">Streptacidiphilus fuscans</name>
    <dbReference type="NCBI Taxonomy" id="2789292"/>
    <lineage>
        <taxon>Bacteria</taxon>
        <taxon>Bacillati</taxon>
        <taxon>Actinomycetota</taxon>
        <taxon>Actinomycetes</taxon>
        <taxon>Kitasatosporales</taxon>
        <taxon>Streptomycetaceae</taxon>
        <taxon>Streptacidiphilus</taxon>
    </lineage>
</organism>
<dbReference type="Gene3D" id="2.40.440.10">
    <property type="entry name" value="L,D-transpeptidase catalytic domain-like"/>
    <property type="match status" value="1"/>
</dbReference>
<sequence>MAALLGGVGTLGVGTADAVTPTPGTTTPAVAAQAATTQAISTHAATTSHPATTPHPATTAPKSPCPTNRGRVVCVDLTHQKLWIQDGSKLVFGPVAVRTGRRGYVTRDGLWHIYWRDLHHVSSIYDVPMPYSQFFTGGEALHAVGIPMSTPPGSHGCVNMTVHDAQIAWKLLRVGDVVDVFGRKPGT</sequence>
<feature type="active site" description="Nucleophile" evidence="6">
    <location>
        <position position="157"/>
    </location>
</feature>
<proteinExistence type="predicted"/>